<name>A0A0F9CSQ7_9ZZZZ</name>
<protein>
    <submittedName>
        <fullName evidence="1">Uncharacterized protein</fullName>
    </submittedName>
</protein>
<gene>
    <name evidence="1" type="ORF">LCGC14_2631050</name>
</gene>
<dbReference type="AlphaFoldDB" id="A0A0F9CSQ7"/>
<dbReference type="EMBL" id="LAZR01045130">
    <property type="protein sequence ID" value="KKK99611.1"/>
    <property type="molecule type" value="Genomic_DNA"/>
</dbReference>
<organism evidence="1">
    <name type="scientific">marine sediment metagenome</name>
    <dbReference type="NCBI Taxonomy" id="412755"/>
    <lineage>
        <taxon>unclassified sequences</taxon>
        <taxon>metagenomes</taxon>
        <taxon>ecological metagenomes</taxon>
    </lineage>
</organism>
<comment type="caution">
    <text evidence="1">The sequence shown here is derived from an EMBL/GenBank/DDBJ whole genome shotgun (WGS) entry which is preliminary data.</text>
</comment>
<proteinExistence type="predicted"/>
<feature type="non-terminal residue" evidence="1">
    <location>
        <position position="56"/>
    </location>
</feature>
<accession>A0A0F9CSQ7</accession>
<evidence type="ECO:0000313" key="1">
    <source>
        <dbReference type="EMBL" id="KKK99611.1"/>
    </source>
</evidence>
<reference evidence="1" key="1">
    <citation type="journal article" date="2015" name="Nature">
        <title>Complex archaea that bridge the gap between prokaryotes and eukaryotes.</title>
        <authorList>
            <person name="Spang A."/>
            <person name="Saw J.H."/>
            <person name="Jorgensen S.L."/>
            <person name="Zaremba-Niedzwiedzka K."/>
            <person name="Martijn J."/>
            <person name="Lind A.E."/>
            <person name="van Eijk R."/>
            <person name="Schleper C."/>
            <person name="Guy L."/>
            <person name="Ettema T.J."/>
        </authorList>
    </citation>
    <scope>NUCLEOTIDE SEQUENCE</scope>
</reference>
<sequence length="56" mass="6819">MTNISSLVDSYGVYSYKDDLIYYKAENFRNWRHREIRVQKDPNINAYIKKLDEESK</sequence>